<dbReference type="Pfam" id="PF13173">
    <property type="entry name" value="AAA_14"/>
    <property type="match status" value="1"/>
</dbReference>
<keyword evidence="2" id="KW-0680">Restriction system</keyword>
<accession>A0A510KKQ3</accession>
<sequence length="800" mass="94002">MVRIELKEIVSNHDNRRKALNAAERRNKKTNPKYPYYGANGIVDFIDEYIFDEELLCVAEDGGNWGYKQNCSYIVNGKYWVNNHVHVLKPKKNVEIKYLMYYLNYTDLTSYITGTTRGKLTRTALDKIQINFPELEIQREIVIILDKINALIEKNKKRIIYLEELVKSRFIEMFGDPIKNDKGWEVKKLGEITNKIGDGLHGTPKYDINGSIPFINGNNLTEGKIVIQENTKFVNKVEYKKYFKEISINTVFLSINGTLGRLAFYNNERIVLGKSVCFIDLKKDINKIFIYYLLKNKKVIYELEQNSTKSTIKNISLKYVRNFNTILPPCSLQNIFAEFVTRIDKLKFLYNFIWYIFTDLLKKLIKEVLFFLTFLIISANIRLDIELAEKEKKMKYYRRSIEQVINEYKEQFPILLLTGPRQVGKSTLFKELFQAEYKYFSLDDPILKEQIVNDPRLFLKNNPEKLIIDEVQYAPSIFPYLKMKVDENREDGMYLMTGSQAFVLMKNVSETLAGRVGILELQGISLREQFDIEFNRPFIPNEEYIAEREKKITEYTNLWQRIHRGYMPELIFNDRKKWEFFYSSYVQTYIERDVRDLINISDESKFLKFMISLASRSGELLNYGAVANEVGISNETVKRWVSVLRTSRIIYLLEPYFNNHLKRVIKTPKIYFMDVGLLAYLTKWPTPETLANGAKAGNIFETFIISEIVKSYLNAGIINPPLYFYRDKDKKEIDLIIEESEKIYPIEIKMSASPNKEMAKNFSVLKRKIDKEIGTGIIICQYDNKVYLSEDILVLPIEYI</sequence>
<evidence type="ECO:0000259" key="6">
    <source>
        <dbReference type="Pfam" id="PF13635"/>
    </source>
</evidence>
<dbReference type="InterPro" id="IPR041682">
    <property type="entry name" value="AAA_14"/>
</dbReference>
<dbReference type="Gene3D" id="3.90.220.20">
    <property type="entry name" value="DNA methylase specificity domains"/>
    <property type="match status" value="2"/>
</dbReference>
<dbReference type="SUPFAM" id="SSF116734">
    <property type="entry name" value="DNA methylase specificity domain"/>
    <property type="match status" value="2"/>
</dbReference>
<dbReference type="SUPFAM" id="SSF52540">
    <property type="entry name" value="P-loop containing nucleoside triphosphate hydrolases"/>
    <property type="match status" value="1"/>
</dbReference>
<keyword evidence="3" id="KW-0238">DNA-binding</keyword>
<evidence type="ECO:0000313" key="7">
    <source>
        <dbReference type="EMBL" id="BBM51827.1"/>
    </source>
</evidence>
<evidence type="ECO:0000313" key="8">
    <source>
        <dbReference type="Proteomes" id="UP000321378"/>
    </source>
</evidence>
<protein>
    <submittedName>
        <fullName evidence="7">Type I restriction modification DNA specificity domain protein</fullName>
    </submittedName>
</protein>
<organism evidence="7 8">
    <name type="scientific">Leptotrichia trevisanii</name>
    <dbReference type="NCBI Taxonomy" id="109328"/>
    <lineage>
        <taxon>Bacteria</taxon>
        <taxon>Fusobacteriati</taxon>
        <taxon>Fusobacteriota</taxon>
        <taxon>Fusobacteriia</taxon>
        <taxon>Fusobacteriales</taxon>
        <taxon>Leptotrichiaceae</taxon>
        <taxon>Leptotrichia</taxon>
    </lineage>
</organism>
<dbReference type="InterPro" id="IPR027417">
    <property type="entry name" value="P-loop_NTPase"/>
</dbReference>
<proteinExistence type="inferred from homology"/>
<dbReference type="CDD" id="cd17262">
    <property type="entry name" value="RMtype1_S_Aco12261I-TRD2-CR2"/>
    <property type="match status" value="1"/>
</dbReference>
<name>A0A510KKQ3_9FUSO</name>
<dbReference type="RefSeq" id="WP_146996252.1">
    <property type="nucleotide sequence ID" value="NZ_AP019840.1"/>
</dbReference>
<feature type="domain" description="Type I restriction modification DNA specificity" evidence="4">
    <location>
        <begin position="182"/>
        <end position="345"/>
    </location>
</feature>
<dbReference type="STRING" id="1122173.GCA_000482505_02095"/>
<gene>
    <name evidence="7" type="ORF">JMUB3935_0805</name>
</gene>
<dbReference type="PANTHER" id="PTHR43566:SF2">
    <property type="entry name" value="DUF4143 DOMAIN-CONTAINING PROTEIN"/>
    <property type="match status" value="1"/>
</dbReference>
<dbReference type="InterPro" id="IPR000055">
    <property type="entry name" value="Restrct_endonuc_typeI_TRD"/>
</dbReference>
<feature type="domain" description="AAA" evidence="5">
    <location>
        <begin position="412"/>
        <end position="528"/>
    </location>
</feature>
<dbReference type="REBASE" id="356493">
    <property type="entry name" value="S2.Ltr3935ORF802P"/>
</dbReference>
<dbReference type="AlphaFoldDB" id="A0A510KKQ3"/>
<dbReference type="Pfam" id="PF01420">
    <property type="entry name" value="Methylase_S"/>
    <property type="match status" value="2"/>
</dbReference>
<feature type="domain" description="DUF4143" evidence="6">
    <location>
        <begin position="591"/>
        <end position="750"/>
    </location>
</feature>
<dbReference type="PANTHER" id="PTHR43566">
    <property type="entry name" value="CONSERVED PROTEIN"/>
    <property type="match status" value="1"/>
</dbReference>
<feature type="domain" description="Type I restriction modification DNA specificity" evidence="4">
    <location>
        <begin position="5"/>
        <end position="163"/>
    </location>
</feature>
<evidence type="ECO:0000259" key="4">
    <source>
        <dbReference type="Pfam" id="PF01420"/>
    </source>
</evidence>
<dbReference type="GO" id="GO:0003677">
    <property type="term" value="F:DNA binding"/>
    <property type="evidence" value="ECO:0007669"/>
    <property type="project" value="UniProtKB-KW"/>
</dbReference>
<evidence type="ECO:0000256" key="1">
    <source>
        <dbReference type="ARBA" id="ARBA00010923"/>
    </source>
</evidence>
<dbReference type="Proteomes" id="UP000321378">
    <property type="component" value="Chromosome"/>
</dbReference>
<dbReference type="GO" id="GO:0009307">
    <property type="term" value="P:DNA restriction-modification system"/>
    <property type="evidence" value="ECO:0007669"/>
    <property type="project" value="UniProtKB-KW"/>
</dbReference>
<dbReference type="Pfam" id="PF13635">
    <property type="entry name" value="DUF4143"/>
    <property type="match status" value="1"/>
</dbReference>
<dbReference type="InterPro" id="IPR025420">
    <property type="entry name" value="DUF4143"/>
</dbReference>
<reference evidence="7 8" key="1">
    <citation type="submission" date="2019-07" db="EMBL/GenBank/DDBJ databases">
        <title>Complete Genome Sequence of Leptotrichia trevisanii Strain JMUB3935.</title>
        <authorList>
            <person name="Watanabe S."/>
            <person name="Cui L."/>
        </authorList>
    </citation>
    <scope>NUCLEOTIDE SEQUENCE [LARGE SCALE GENOMIC DNA]</scope>
    <source>
        <strain evidence="7 8">JMUB3935</strain>
    </source>
</reference>
<dbReference type="InterPro" id="IPR044946">
    <property type="entry name" value="Restrct_endonuc_typeI_TRD_sf"/>
</dbReference>
<evidence type="ECO:0000256" key="2">
    <source>
        <dbReference type="ARBA" id="ARBA00022747"/>
    </source>
</evidence>
<comment type="similarity">
    <text evidence="1">Belongs to the type-I restriction system S methylase family.</text>
</comment>
<dbReference type="EMBL" id="AP019840">
    <property type="protein sequence ID" value="BBM51827.1"/>
    <property type="molecule type" value="Genomic_DNA"/>
</dbReference>
<evidence type="ECO:0000259" key="5">
    <source>
        <dbReference type="Pfam" id="PF13173"/>
    </source>
</evidence>
<evidence type="ECO:0000256" key="3">
    <source>
        <dbReference type="ARBA" id="ARBA00023125"/>
    </source>
</evidence>